<keyword evidence="6 11" id="KW-0547">Nucleotide-binding</keyword>
<protein>
    <recommendedName>
        <fullName evidence="11">Histidine--tRNA ligase</fullName>
        <ecNumber evidence="11">6.1.1.21</ecNumber>
    </recommendedName>
    <alternativeName>
        <fullName evidence="11">Histidyl-tRNA synthetase</fullName>
        <shortName evidence="11">HisRS</shortName>
    </alternativeName>
</protein>
<dbReference type="InterPro" id="IPR045864">
    <property type="entry name" value="aa-tRNA-synth_II/BPL/LPL"/>
</dbReference>
<keyword evidence="8 11" id="KW-0648">Protein biosynthesis</keyword>
<dbReference type="InterPro" id="IPR006195">
    <property type="entry name" value="aa-tRNA-synth_II"/>
</dbReference>
<dbReference type="HAMAP" id="MF_00127">
    <property type="entry name" value="His_tRNA_synth"/>
    <property type="match status" value="1"/>
</dbReference>
<dbReference type="NCBIfam" id="TIGR00442">
    <property type="entry name" value="hisS"/>
    <property type="match status" value="1"/>
</dbReference>
<evidence type="ECO:0000256" key="12">
    <source>
        <dbReference type="PIRSR" id="PIRSR001549-1"/>
    </source>
</evidence>
<dbReference type="SUPFAM" id="SSF55681">
    <property type="entry name" value="Class II aaRS and biotin synthetases"/>
    <property type="match status" value="1"/>
</dbReference>
<dbReference type="InterPro" id="IPR004154">
    <property type="entry name" value="Anticodon-bd"/>
</dbReference>
<comment type="catalytic activity">
    <reaction evidence="10 11">
        <text>tRNA(His) + L-histidine + ATP = L-histidyl-tRNA(His) + AMP + diphosphate + H(+)</text>
        <dbReference type="Rhea" id="RHEA:17313"/>
        <dbReference type="Rhea" id="RHEA-COMP:9665"/>
        <dbReference type="Rhea" id="RHEA-COMP:9689"/>
        <dbReference type="ChEBI" id="CHEBI:15378"/>
        <dbReference type="ChEBI" id="CHEBI:30616"/>
        <dbReference type="ChEBI" id="CHEBI:33019"/>
        <dbReference type="ChEBI" id="CHEBI:57595"/>
        <dbReference type="ChEBI" id="CHEBI:78442"/>
        <dbReference type="ChEBI" id="CHEBI:78527"/>
        <dbReference type="ChEBI" id="CHEBI:456215"/>
        <dbReference type="EC" id="6.1.1.21"/>
    </reaction>
</comment>
<dbReference type="InterPro" id="IPR033656">
    <property type="entry name" value="HisRS_anticodon"/>
</dbReference>
<organism evidence="14 15">
    <name type="scientific">Candidatus Regiella insecticola</name>
    <dbReference type="NCBI Taxonomy" id="138073"/>
    <lineage>
        <taxon>Bacteria</taxon>
        <taxon>Pseudomonadati</taxon>
        <taxon>Pseudomonadota</taxon>
        <taxon>Gammaproteobacteria</taxon>
        <taxon>Enterobacterales</taxon>
        <taxon>Enterobacteriaceae</taxon>
        <taxon>aphid secondary symbionts</taxon>
        <taxon>Candidatus Regiella</taxon>
    </lineage>
</organism>
<dbReference type="RefSeq" id="WP_176488369.1">
    <property type="nucleotide sequence ID" value="NZ_BLXO01000005.1"/>
</dbReference>
<keyword evidence="7 11" id="KW-0067">ATP-binding</keyword>
<dbReference type="FunFam" id="3.30.930.10:FF:000005">
    <property type="entry name" value="Histidine--tRNA ligase"/>
    <property type="match status" value="1"/>
</dbReference>
<evidence type="ECO:0000256" key="9">
    <source>
        <dbReference type="ARBA" id="ARBA00023146"/>
    </source>
</evidence>
<dbReference type="Pfam" id="PF13393">
    <property type="entry name" value="tRNA-synt_His"/>
    <property type="match status" value="1"/>
</dbReference>
<dbReference type="GO" id="GO:0006427">
    <property type="term" value="P:histidyl-tRNA aminoacylation"/>
    <property type="evidence" value="ECO:0007669"/>
    <property type="project" value="UniProtKB-UniRule"/>
</dbReference>
<keyword evidence="4 11" id="KW-0963">Cytoplasm</keyword>
<feature type="binding site" evidence="12">
    <location>
        <position position="129"/>
    </location>
    <ligand>
        <name>L-histidine</name>
        <dbReference type="ChEBI" id="CHEBI:57595"/>
    </ligand>
</feature>
<feature type="binding site" evidence="12">
    <location>
        <position position="133"/>
    </location>
    <ligand>
        <name>L-histidine</name>
        <dbReference type="ChEBI" id="CHEBI:57595"/>
    </ligand>
</feature>
<comment type="caution">
    <text evidence="14">The sequence shown here is derived from an EMBL/GenBank/DDBJ whole genome shotgun (WGS) entry which is preliminary data.</text>
</comment>
<dbReference type="EC" id="6.1.1.21" evidence="11"/>
<evidence type="ECO:0000313" key="15">
    <source>
        <dbReference type="Proteomes" id="UP000504714"/>
    </source>
</evidence>
<dbReference type="AlphaFoldDB" id="A0A6L2ZQG5"/>
<dbReference type="InterPro" id="IPR015807">
    <property type="entry name" value="His-tRNA-ligase"/>
</dbReference>
<evidence type="ECO:0000256" key="2">
    <source>
        <dbReference type="ARBA" id="ARBA00008226"/>
    </source>
</evidence>
<evidence type="ECO:0000256" key="10">
    <source>
        <dbReference type="ARBA" id="ARBA00047639"/>
    </source>
</evidence>
<reference evidence="14 15" key="1">
    <citation type="submission" date="2020-06" db="EMBL/GenBank/DDBJ databases">
        <title>The genome sequence of Candidatus Regiella insecticola strain Tut.</title>
        <authorList>
            <person name="Nikoh N."/>
            <person name="Tsuchida T."/>
            <person name="Koga R."/>
            <person name="Oshima K."/>
            <person name="Hattori M."/>
            <person name="Fukatsu T."/>
        </authorList>
    </citation>
    <scope>NUCLEOTIDE SEQUENCE [LARGE SCALE GENOMIC DNA]</scope>
    <source>
        <strain evidence="14 15">Tut</strain>
    </source>
</reference>
<evidence type="ECO:0000256" key="7">
    <source>
        <dbReference type="ARBA" id="ARBA00022840"/>
    </source>
</evidence>
<evidence type="ECO:0000313" key="14">
    <source>
        <dbReference type="EMBL" id="GFN46792.1"/>
    </source>
</evidence>
<dbReference type="GO" id="GO:0004821">
    <property type="term" value="F:histidine-tRNA ligase activity"/>
    <property type="evidence" value="ECO:0007669"/>
    <property type="project" value="UniProtKB-UniRule"/>
</dbReference>
<feature type="binding site" evidence="12">
    <location>
        <begin position="265"/>
        <end position="266"/>
    </location>
    <ligand>
        <name>L-histidine</name>
        <dbReference type="ChEBI" id="CHEBI:57595"/>
    </ligand>
</feature>
<evidence type="ECO:0000256" key="11">
    <source>
        <dbReference type="HAMAP-Rule" id="MF_00127"/>
    </source>
</evidence>
<dbReference type="CDD" id="cd00859">
    <property type="entry name" value="HisRS_anticodon"/>
    <property type="match status" value="1"/>
</dbReference>
<sequence length="426" mass="48095">MTKAKKIQAIRGMHDSLPAETALWQHVEDVVKRVLSRYGYSEIRLPIVEQSQLFKRAIGEMTDVVEKEMYSFDDRNGENLTLRPEGTAGCIRAGIEHGLLYNQQQRLWYIGPMFRHERPQKGRYRQFHQLGAEVFGLSGSDIDAELIMLTARCWRELGISDHVELELNSIGSLQERARYRDALVAFLEIHKNKLDEDCQRRMYVNPLRVLDSKNPNIQQLLHDAPALSEYLDEKSKQHFASLCAFLDQTNIKYKVNPRLVRGLDYYNHTVFEWITKNLGAQGTICAGGRYDELVEQLGGQATPGIGFSMGLERLILLVQAINPNFTAAKMIDVYLIASGEGTQSAAMQLAEDLRNKIPSLKLMTHHGGGKIARQFSRAEQCGARFALVLGSNELSTRKVTLKNLATGEQETLQQADIAVHLAKLLT</sequence>
<comment type="subcellular location">
    <subcellularLocation>
        <location evidence="1 11">Cytoplasm</location>
    </subcellularLocation>
</comment>
<comment type="similarity">
    <text evidence="2 11">Belongs to the class-II aminoacyl-tRNA synthetase family.</text>
</comment>
<dbReference type="InterPro" id="IPR041715">
    <property type="entry name" value="HisRS-like_core"/>
</dbReference>
<evidence type="ECO:0000259" key="13">
    <source>
        <dbReference type="PROSITE" id="PS50862"/>
    </source>
</evidence>
<comment type="subunit">
    <text evidence="3 11">Homodimer.</text>
</comment>
<dbReference type="PANTHER" id="PTHR43707:SF1">
    <property type="entry name" value="HISTIDINE--TRNA LIGASE, MITOCHONDRIAL-RELATED"/>
    <property type="match status" value="1"/>
</dbReference>
<dbReference type="CDD" id="cd00773">
    <property type="entry name" value="HisRS-like_core"/>
    <property type="match status" value="1"/>
</dbReference>
<feature type="binding site" evidence="12">
    <location>
        <position position="261"/>
    </location>
    <ligand>
        <name>L-histidine</name>
        <dbReference type="ChEBI" id="CHEBI:57595"/>
    </ligand>
</feature>
<dbReference type="PIRSF" id="PIRSF001549">
    <property type="entry name" value="His-tRNA_synth"/>
    <property type="match status" value="1"/>
</dbReference>
<dbReference type="PANTHER" id="PTHR43707">
    <property type="entry name" value="HISTIDYL-TRNA SYNTHETASE"/>
    <property type="match status" value="1"/>
</dbReference>
<feature type="binding site" evidence="12">
    <location>
        <position position="115"/>
    </location>
    <ligand>
        <name>L-histidine</name>
        <dbReference type="ChEBI" id="CHEBI:57595"/>
    </ligand>
</feature>
<evidence type="ECO:0000256" key="6">
    <source>
        <dbReference type="ARBA" id="ARBA00022741"/>
    </source>
</evidence>
<evidence type="ECO:0000256" key="1">
    <source>
        <dbReference type="ARBA" id="ARBA00004496"/>
    </source>
</evidence>
<dbReference type="Gene3D" id="3.30.930.10">
    <property type="entry name" value="Bira Bifunctional Protein, Domain 2"/>
    <property type="match status" value="1"/>
</dbReference>
<keyword evidence="9 11" id="KW-0030">Aminoacyl-tRNA synthetase</keyword>
<evidence type="ECO:0000256" key="8">
    <source>
        <dbReference type="ARBA" id="ARBA00022917"/>
    </source>
</evidence>
<dbReference type="Proteomes" id="UP000504714">
    <property type="component" value="Unassembled WGS sequence"/>
</dbReference>
<dbReference type="Gene3D" id="3.40.50.800">
    <property type="entry name" value="Anticodon-binding domain"/>
    <property type="match status" value="1"/>
</dbReference>
<proteinExistence type="inferred from homology"/>
<dbReference type="GO" id="GO:0005737">
    <property type="term" value="C:cytoplasm"/>
    <property type="evidence" value="ECO:0007669"/>
    <property type="project" value="UniProtKB-SubCell"/>
</dbReference>
<dbReference type="GO" id="GO:0005524">
    <property type="term" value="F:ATP binding"/>
    <property type="evidence" value="ECO:0007669"/>
    <property type="project" value="UniProtKB-UniRule"/>
</dbReference>
<accession>A0A6L2ZQG5</accession>
<name>A0A6L2ZQG5_9ENTR</name>
<evidence type="ECO:0000256" key="4">
    <source>
        <dbReference type="ARBA" id="ARBA00022490"/>
    </source>
</evidence>
<dbReference type="InterPro" id="IPR036621">
    <property type="entry name" value="Anticodon-bd_dom_sf"/>
</dbReference>
<dbReference type="PROSITE" id="PS50862">
    <property type="entry name" value="AA_TRNA_LIGASE_II"/>
    <property type="match status" value="1"/>
</dbReference>
<dbReference type="InterPro" id="IPR004516">
    <property type="entry name" value="HisRS/HisZ"/>
</dbReference>
<evidence type="ECO:0000256" key="3">
    <source>
        <dbReference type="ARBA" id="ARBA00011738"/>
    </source>
</evidence>
<keyword evidence="5 11" id="KW-0436">Ligase</keyword>
<dbReference type="EMBL" id="BLXO01000005">
    <property type="protein sequence ID" value="GFN46792.1"/>
    <property type="molecule type" value="Genomic_DNA"/>
</dbReference>
<gene>
    <name evidence="11 14" type="primary">hisS</name>
    <name evidence="14" type="ORF">RINTU1_25460</name>
</gene>
<evidence type="ECO:0000256" key="5">
    <source>
        <dbReference type="ARBA" id="ARBA00022598"/>
    </source>
</evidence>
<feature type="binding site" evidence="12">
    <location>
        <begin position="85"/>
        <end position="87"/>
    </location>
    <ligand>
        <name>L-histidine</name>
        <dbReference type="ChEBI" id="CHEBI:57595"/>
    </ligand>
</feature>
<dbReference type="Pfam" id="PF03129">
    <property type="entry name" value="HGTP_anticodon"/>
    <property type="match status" value="1"/>
</dbReference>
<feature type="domain" description="Aminoacyl-transfer RNA synthetases class-II family profile" evidence="13">
    <location>
        <begin position="1"/>
        <end position="358"/>
    </location>
</feature>
<dbReference type="SUPFAM" id="SSF52954">
    <property type="entry name" value="Class II aaRS ABD-related"/>
    <property type="match status" value="1"/>
</dbReference>